<evidence type="ECO:0000256" key="6">
    <source>
        <dbReference type="SAM" id="Coils"/>
    </source>
</evidence>
<keyword evidence="3" id="KW-0378">Hydrolase</keyword>
<dbReference type="InterPro" id="IPR027417">
    <property type="entry name" value="P-loop_NTPase"/>
</dbReference>
<evidence type="ECO:0000259" key="7">
    <source>
        <dbReference type="Pfam" id="PF00350"/>
    </source>
</evidence>
<keyword evidence="4" id="KW-0342">GTP-binding</keyword>
<name>A0A6M8BAP8_9CYAN</name>
<evidence type="ECO:0000256" key="5">
    <source>
        <dbReference type="ARBA" id="ARBA00023136"/>
    </source>
</evidence>
<dbReference type="GO" id="GO:0003924">
    <property type="term" value="F:GTPase activity"/>
    <property type="evidence" value="ECO:0007669"/>
    <property type="project" value="InterPro"/>
</dbReference>
<organism evidence="8 9">
    <name type="scientific">Thermoleptolyngbya sichuanensis A183</name>
    <dbReference type="NCBI Taxonomy" id="2737172"/>
    <lineage>
        <taxon>Bacteria</taxon>
        <taxon>Bacillati</taxon>
        <taxon>Cyanobacteriota</taxon>
        <taxon>Cyanophyceae</taxon>
        <taxon>Oculatellales</taxon>
        <taxon>Oculatellaceae</taxon>
        <taxon>Thermoleptolyngbya</taxon>
        <taxon>Thermoleptolyngbya sichuanensis</taxon>
    </lineage>
</organism>
<dbReference type="SUPFAM" id="SSF52540">
    <property type="entry name" value="P-loop containing nucleoside triphosphate hydrolases"/>
    <property type="match status" value="1"/>
</dbReference>
<evidence type="ECO:0000313" key="8">
    <source>
        <dbReference type="EMBL" id="QKD83122.1"/>
    </source>
</evidence>
<comment type="subcellular location">
    <subcellularLocation>
        <location evidence="1">Membrane</location>
    </subcellularLocation>
</comment>
<dbReference type="RefSeq" id="WP_172356564.1">
    <property type="nucleotide sequence ID" value="NZ_CP053661.1"/>
</dbReference>
<gene>
    <name evidence="8" type="ORF">HPC62_13795</name>
</gene>
<dbReference type="InterPro" id="IPR045063">
    <property type="entry name" value="Dynamin_N"/>
</dbReference>
<dbReference type="PANTHER" id="PTHR10465:SF0">
    <property type="entry name" value="SARCALUMENIN"/>
    <property type="match status" value="1"/>
</dbReference>
<dbReference type="Pfam" id="PF00350">
    <property type="entry name" value="Dynamin_N"/>
    <property type="match status" value="1"/>
</dbReference>
<accession>A0A6M8BAP8</accession>
<proteinExistence type="predicted"/>
<keyword evidence="5" id="KW-0472">Membrane</keyword>
<dbReference type="KEGG" id="theu:HPC62_13795"/>
<evidence type="ECO:0000313" key="9">
    <source>
        <dbReference type="Proteomes" id="UP000505210"/>
    </source>
</evidence>
<dbReference type="Gene3D" id="3.40.50.300">
    <property type="entry name" value="P-loop containing nucleotide triphosphate hydrolases"/>
    <property type="match status" value="1"/>
</dbReference>
<keyword evidence="2" id="KW-0547">Nucleotide-binding</keyword>
<dbReference type="InterPro" id="IPR027094">
    <property type="entry name" value="Mitofusin_fam"/>
</dbReference>
<evidence type="ECO:0000256" key="3">
    <source>
        <dbReference type="ARBA" id="ARBA00022801"/>
    </source>
</evidence>
<feature type="coiled-coil region" evidence="6">
    <location>
        <begin position="739"/>
        <end position="770"/>
    </location>
</feature>
<sequence length="822" mass="93160">MTAPSPQGQSLQVPVTRLIELLRQEPALRSHLDTTQAEASLAKAIAPTFEIVFAGAFSAGKSMLINALLERELLYSAEGHATGTECRIAYAEAGQERVVLTFMSEAEIREQAAALCQRLGVTAPADIRQPDVVSLLQGLCRDVIATEGGESKSERAKQASALNYLLEGFVANGDRIHPTQNQTYSMEQFQFATLQEAAAYARRGANSAVLKRIEYYCHHPLLQDGNVLVDTPGIDAPVKRDAELTYRKIENPDTSAVVCVLKPAAAGDMTSEETELLETTRSNPGVRDRVFYVFNRIDETWYNTQLRQRLDRLVQEQFQDTNRIYRTSALLGFYGSQIRHTSVGDRYGLDSLFADSIRISGEIEDTPQFVNEFNRYCANSGKLPADRFRIDVRSYESPNENYVRILNEQGRSLIEQLIHDSGIETFRNAITRYLTEEKRPQLLATLADDLQPLCIALRKAYLDAWQHIGSQPRDLEGIKAMELRQLSHDLKRVGEAFQQDIEASVNEAVASSLNTAFEDDFKRLKARMVSRLDELLQTFSVSEVHRQAQASHKRNSVVPLSGILAEAFYYLANGLEEVLVESSQDLMGRFFQRLIDRVRQQDYYRDLYRLLGNDGGIEQALRRLRDRATLALENEAKTECDRYVRERPEFYTEGTCSIWQLRQTLQQACRGYDYQTMIEAEPAIRQLLKLDFEQKVKDTITRTFRQTINQTLNTHLLPSAQQQADHILQQYDAARAYLARVLEKEAEEKIRQLDRQKADLEQHIAAYNEAIATFNQHLETMQLDRKALPSISETDLVILPAEEPAETLETPEIATVEEGAIA</sequence>
<evidence type="ECO:0000256" key="4">
    <source>
        <dbReference type="ARBA" id="ARBA00023134"/>
    </source>
</evidence>
<keyword evidence="9" id="KW-1185">Reference proteome</keyword>
<dbReference type="GO" id="GO:0005525">
    <property type="term" value="F:GTP binding"/>
    <property type="evidence" value="ECO:0007669"/>
    <property type="project" value="UniProtKB-KW"/>
</dbReference>
<dbReference type="GO" id="GO:0016020">
    <property type="term" value="C:membrane"/>
    <property type="evidence" value="ECO:0007669"/>
    <property type="project" value="UniProtKB-SubCell"/>
</dbReference>
<evidence type="ECO:0000256" key="2">
    <source>
        <dbReference type="ARBA" id="ARBA00022741"/>
    </source>
</evidence>
<evidence type="ECO:0000256" key="1">
    <source>
        <dbReference type="ARBA" id="ARBA00004370"/>
    </source>
</evidence>
<protein>
    <submittedName>
        <fullName evidence="8">Dynamin family protein</fullName>
    </submittedName>
</protein>
<keyword evidence="6" id="KW-0175">Coiled coil</keyword>
<dbReference type="EMBL" id="CP053661">
    <property type="protein sequence ID" value="QKD83122.1"/>
    <property type="molecule type" value="Genomic_DNA"/>
</dbReference>
<feature type="domain" description="Dynamin N-terminal" evidence="7">
    <location>
        <begin position="51"/>
        <end position="287"/>
    </location>
</feature>
<dbReference type="AlphaFoldDB" id="A0A6M8BAP8"/>
<dbReference type="Proteomes" id="UP000505210">
    <property type="component" value="Chromosome"/>
</dbReference>
<dbReference type="PANTHER" id="PTHR10465">
    <property type="entry name" value="TRANSMEMBRANE GTPASE FZO1"/>
    <property type="match status" value="1"/>
</dbReference>
<reference evidence="8 9" key="1">
    <citation type="submission" date="2020-05" db="EMBL/GenBank/DDBJ databases">
        <title>Complete genome sequence of of a novel Thermoleptolyngbya strain isolated from hot springs of Ganzi, Sichuan China.</title>
        <authorList>
            <person name="Tang J."/>
            <person name="Daroch M."/>
            <person name="Li L."/>
            <person name="Waleron K."/>
            <person name="Waleron M."/>
            <person name="Waleron M."/>
        </authorList>
    </citation>
    <scope>NUCLEOTIDE SEQUENCE [LARGE SCALE GENOMIC DNA]</scope>
    <source>
        <strain evidence="8 9">PKUAC-SCTA183</strain>
    </source>
</reference>